<dbReference type="EMBL" id="CAJOBC010001377">
    <property type="protein sequence ID" value="CAF3674939.1"/>
    <property type="molecule type" value="Genomic_DNA"/>
</dbReference>
<feature type="domain" description="EF-hand" evidence="2">
    <location>
        <begin position="86"/>
        <end position="121"/>
    </location>
</feature>
<dbReference type="OrthoDB" id="418595at2759"/>
<dbReference type="AlphaFoldDB" id="A0A813YYF6"/>
<dbReference type="SUPFAM" id="SSF47473">
    <property type="entry name" value="EF-hand"/>
    <property type="match status" value="1"/>
</dbReference>
<dbReference type="EMBL" id="CAJNOQ010001377">
    <property type="protein sequence ID" value="CAF0890546.1"/>
    <property type="molecule type" value="Genomic_DNA"/>
</dbReference>
<sequence>MTELTTAMQEVDNHAIVTDAKVVAEPPSILNSLLAPTEKSKKKKKKKKKTGREKELENLAKSSKSLFNSLDELNLFLRRTHPGIMKNIAGIMDLCHYMDKRGTGKLTYDHFKLVLKDLPLQMTAVDIYAVAKILEDTTIATDDEDIDAVDSNTMNVNYTLLENGLLKYIKTNPIPEPFLEKFNRTKDKQRPFYEPFQLSNPKYFIANLRLITFDNYKDYPGHFKLTIQSHISVYTLAHMVIEHNDYPTKVLNLFREKVRNKHTLLDQMKTLEQCGYQGGDTNTSDSLPTYTIYYDYILEVRDCPILKCDYYFNSSS</sequence>
<evidence type="ECO:0000313" key="5">
    <source>
        <dbReference type="Proteomes" id="UP000663829"/>
    </source>
</evidence>
<evidence type="ECO:0000256" key="1">
    <source>
        <dbReference type="SAM" id="MobiDB-lite"/>
    </source>
</evidence>
<feature type="compositionally biased region" description="Basic residues" evidence="1">
    <location>
        <begin position="40"/>
        <end position="51"/>
    </location>
</feature>
<dbReference type="InterPro" id="IPR011992">
    <property type="entry name" value="EF-hand-dom_pair"/>
</dbReference>
<reference evidence="3" key="1">
    <citation type="submission" date="2021-02" db="EMBL/GenBank/DDBJ databases">
        <authorList>
            <person name="Nowell W R."/>
        </authorList>
    </citation>
    <scope>NUCLEOTIDE SEQUENCE</scope>
</reference>
<dbReference type="PROSITE" id="PS50222">
    <property type="entry name" value="EF_HAND_2"/>
    <property type="match status" value="1"/>
</dbReference>
<dbReference type="Proteomes" id="UP000663829">
    <property type="component" value="Unassembled WGS sequence"/>
</dbReference>
<evidence type="ECO:0000313" key="3">
    <source>
        <dbReference type="EMBL" id="CAF0890546.1"/>
    </source>
</evidence>
<dbReference type="Proteomes" id="UP000681722">
    <property type="component" value="Unassembled WGS sequence"/>
</dbReference>
<keyword evidence="5" id="KW-1185">Reference proteome</keyword>
<dbReference type="InterPro" id="IPR002048">
    <property type="entry name" value="EF_hand_dom"/>
</dbReference>
<protein>
    <recommendedName>
        <fullName evidence="2">EF-hand domain-containing protein</fullName>
    </recommendedName>
</protein>
<comment type="caution">
    <text evidence="3">The sequence shown here is derived from an EMBL/GenBank/DDBJ whole genome shotgun (WGS) entry which is preliminary data.</text>
</comment>
<accession>A0A813YYF6</accession>
<gene>
    <name evidence="3" type="ORF">GPM918_LOCUS8098</name>
    <name evidence="4" type="ORF">SRO942_LOCUS8098</name>
</gene>
<name>A0A813YYF6_9BILA</name>
<organism evidence="3 5">
    <name type="scientific">Didymodactylos carnosus</name>
    <dbReference type="NCBI Taxonomy" id="1234261"/>
    <lineage>
        <taxon>Eukaryota</taxon>
        <taxon>Metazoa</taxon>
        <taxon>Spiralia</taxon>
        <taxon>Gnathifera</taxon>
        <taxon>Rotifera</taxon>
        <taxon>Eurotatoria</taxon>
        <taxon>Bdelloidea</taxon>
        <taxon>Philodinida</taxon>
        <taxon>Philodinidae</taxon>
        <taxon>Didymodactylos</taxon>
    </lineage>
</organism>
<dbReference type="GO" id="GO:0005509">
    <property type="term" value="F:calcium ion binding"/>
    <property type="evidence" value="ECO:0007669"/>
    <property type="project" value="InterPro"/>
</dbReference>
<proteinExistence type="predicted"/>
<evidence type="ECO:0000259" key="2">
    <source>
        <dbReference type="PROSITE" id="PS50222"/>
    </source>
</evidence>
<feature type="region of interest" description="Disordered" evidence="1">
    <location>
        <begin position="33"/>
        <end position="55"/>
    </location>
</feature>
<evidence type="ECO:0000313" key="4">
    <source>
        <dbReference type="EMBL" id="CAF3674939.1"/>
    </source>
</evidence>